<keyword evidence="4 5" id="KW-0472">Membrane</keyword>
<protein>
    <submittedName>
        <fullName evidence="6">Inner membrane protein YecN</fullName>
    </submittedName>
</protein>
<keyword evidence="2 5" id="KW-0812">Transmembrane</keyword>
<dbReference type="InterPro" id="IPR001129">
    <property type="entry name" value="Membr-assoc_MAPEG"/>
</dbReference>
<dbReference type="Proteomes" id="UP000051184">
    <property type="component" value="Unassembled WGS sequence"/>
</dbReference>
<dbReference type="PANTHER" id="PTHR35814">
    <property type="match status" value="1"/>
</dbReference>
<feature type="transmembrane region" description="Helical" evidence="5">
    <location>
        <begin position="52"/>
        <end position="68"/>
    </location>
</feature>
<keyword evidence="3 5" id="KW-1133">Transmembrane helix</keyword>
<dbReference type="AlphaFoldDB" id="A0A0P1J9D9"/>
<proteinExistence type="predicted"/>
<dbReference type="PANTHER" id="PTHR35814:SF1">
    <property type="entry name" value="GLUTATHIONE S-TRANSFERASE-RELATED"/>
    <property type="match status" value="1"/>
</dbReference>
<feature type="transmembrane region" description="Helical" evidence="5">
    <location>
        <begin position="6"/>
        <end position="25"/>
    </location>
</feature>
<dbReference type="InterPro" id="IPR023352">
    <property type="entry name" value="MAPEG-like_dom_sf"/>
</dbReference>
<evidence type="ECO:0000313" key="6">
    <source>
        <dbReference type="EMBL" id="CUK26515.1"/>
    </source>
</evidence>
<organism evidence="6 7">
    <name type="scientific">Cognatishimia activa</name>
    <dbReference type="NCBI Taxonomy" id="1715691"/>
    <lineage>
        <taxon>Bacteria</taxon>
        <taxon>Pseudomonadati</taxon>
        <taxon>Pseudomonadota</taxon>
        <taxon>Alphaproteobacteria</taxon>
        <taxon>Rhodobacterales</taxon>
        <taxon>Paracoccaceae</taxon>
        <taxon>Cognatishimia</taxon>
    </lineage>
</organism>
<dbReference type="Gene3D" id="1.20.120.550">
    <property type="entry name" value="Membrane associated eicosanoid/glutathione metabolism-like domain"/>
    <property type="match status" value="1"/>
</dbReference>
<evidence type="ECO:0000313" key="7">
    <source>
        <dbReference type="Proteomes" id="UP000051184"/>
    </source>
</evidence>
<dbReference type="OrthoDB" id="7619858at2"/>
<dbReference type="Pfam" id="PF01124">
    <property type="entry name" value="MAPEG"/>
    <property type="match status" value="1"/>
</dbReference>
<dbReference type="RefSeq" id="WP_058315396.1">
    <property type="nucleotide sequence ID" value="NZ_CYTO01000009.1"/>
</dbReference>
<evidence type="ECO:0000256" key="4">
    <source>
        <dbReference type="ARBA" id="ARBA00023136"/>
    </source>
</evidence>
<accession>A0A0P1J9D9</accession>
<gene>
    <name evidence="6" type="primary">yecN</name>
    <name evidence="6" type="ORF">TA5114_02330</name>
</gene>
<evidence type="ECO:0000256" key="5">
    <source>
        <dbReference type="SAM" id="Phobius"/>
    </source>
</evidence>
<feature type="transmembrane region" description="Helical" evidence="5">
    <location>
        <begin position="106"/>
        <end position="127"/>
    </location>
</feature>
<keyword evidence="7" id="KW-1185">Reference proteome</keyword>
<reference evidence="7" key="1">
    <citation type="submission" date="2015-09" db="EMBL/GenBank/DDBJ databases">
        <authorList>
            <person name="Rodrigo-Torres Lidia"/>
            <person name="Arahal R.David."/>
        </authorList>
    </citation>
    <scope>NUCLEOTIDE SEQUENCE [LARGE SCALE GENOMIC DNA]</scope>
    <source>
        <strain evidence="7">CECT 5114</strain>
    </source>
</reference>
<name>A0A0P1J9D9_9RHOB</name>
<comment type="subcellular location">
    <subcellularLocation>
        <location evidence="1">Membrane</location>
    </subcellularLocation>
</comment>
<evidence type="ECO:0000256" key="2">
    <source>
        <dbReference type="ARBA" id="ARBA00022692"/>
    </source>
</evidence>
<sequence>MGTITAIYASVLALLYIWLSTRVIGYRRGNRISLGDNNDPELRQRIRAHSNCAEYVPIGVILLLLLELQGLPALAVHASGLCLLIGRAAHAIGLQPHPMNFGLRTIGMVLTLTQVVGTAFVLLAVALF</sequence>
<evidence type="ECO:0000256" key="1">
    <source>
        <dbReference type="ARBA" id="ARBA00004370"/>
    </source>
</evidence>
<dbReference type="GO" id="GO:0016020">
    <property type="term" value="C:membrane"/>
    <property type="evidence" value="ECO:0007669"/>
    <property type="project" value="UniProtKB-SubCell"/>
</dbReference>
<dbReference type="STRING" id="1715691.TA5113_01156"/>
<dbReference type="EMBL" id="CYUE01000020">
    <property type="protein sequence ID" value="CUK26515.1"/>
    <property type="molecule type" value="Genomic_DNA"/>
</dbReference>
<dbReference type="SUPFAM" id="SSF161084">
    <property type="entry name" value="MAPEG domain-like"/>
    <property type="match status" value="1"/>
</dbReference>
<evidence type="ECO:0000256" key="3">
    <source>
        <dbReference type="ARBA" id="ARBA00022989"/>
    </source>
</evidence>